<dbReference type="OrthoDB" id="361242at2759"/>
<dbReference type="PANTHER" id="PTHR16140:SF0">
    <property type="entry name" value="NON-STRUCTURAL MAINTENANCE OF CHROMOSOMES ELEMENT 4"/>
    <property type="match status" value="1"/>
</dbReference>
<evidence type="ECO:0000256" key="7">
    <source>
        <dbReference type="RuleBase" id="RU365071"/>
    </source>
</evidence>
<feature type="domain" description="Nse4/EID protein Nse3/MAGE-binding" evidence="10">
    <location>
        <begin position="69"/>
        <end position="120"/>
    </location>
</feature>
<gene>
    <name evidence="11" type="ORF">FISHEDRAFT_39848</name>
</gene>
<dbReference type="GO" id="GO:0006281">
    <property type="term" value="P:DNA repair"/>
    <property type="evidence" value="ECO:0007669"/>
    <property type="project" value="UniProtKB-UniRule"/>
</dbReference>
<keyword evidence="5 7" id="KW-0234">DNA repair</keyword>
<keyword evidence="4 7" id="KW-0233">DNA recombination</keyword>
<feature type="compositionally biased region" description="Basic and acidic residues" evidence="8">
    <location>
        <begin position="169"/>
        <end position="190"/>
    </location>
</feature>
<protein>
    <recommendedName>
        <fullName evidence="7">Non-structural maintenance of chromosomes element 4</fullName>
    </recommendedName>
</protein>
<evidence type="ECO:0000256" key="5">
    <source>
        <dbReference type="ARBA" id="ARBA00023204"/>
    </source>
</evidence>
<dbReference type="GO" id="GO:0006310">
    <property type="term" value="P:DNA recombination"/>
    <property type="evidence" value="ECO:0007669"/>
    <property type="project" value="UniProtKB-UniRule"/>
</dbReference>
<comment type="function">
    <text evidence="7">Component of the SMC5-SMC6 complex, that promotes sister chromatid alignment after DNA damage and facilitates double-stranded DNA breaks (DSBs) repair via homologous recombination between sister chromatids.</text>
</comment>
<dbReference type="InterPro" id="IPR027786">
    <property type="entry name" value="Nse4/EID"/>
</dbReference>
<name>A0A0D7AFP4_9AGAR</name>
<evidence type="ECO:0000256" key="6">
    <source>
        <dbReference type="ARBA" id="ARBA00023242"/>
    </source>
</evidence>
<accession>A0A0D7AFP4</accession>
<dbReference type="InterPro" id="IPR029225">
    <property type="entry name" value="Nse4_Nse3-bd"/>
</dbReference>
<keyword evidence="12" id="KW-1185">Reference proteome</keyword>
<evidence type="ECO:0000256" key="3">
    <source>
        <dbReference type="ARBA" id="ARBA00022763"/>
    </source>
</evidence>
<feature type="region of interest" description="Disordered" evidence="8">
    <location>
        <begin position="167"/>
        <end position="192"/>
    </location>
</feature>
<comment type="subunit">
    <text evidence="7">Component of the SMC5-SMC6 complex.</text>
</comment>
<dbReference type="Pfam" id="PF08743">
    <property type="entry name" value="Nse4_C"/>
    <property type="match status" value="1"/>
</dbReference>
<dbReference type="GO" id="GO:0030915">
    <property type="term" value="C:Smc5-Smc6 complex"/>
    <property type="evidence" value="ECO:0007669"/>
    <property type="project" value="UniProtKB-UniRule"/>
</dbReference>
<evidence type="ECO:0000259" key="10">
    <source>
        <dbReference type="Pfam" id="PF15412"/>
    </source>
</evidence>
<organism evidence="11 12">
    <name type="scientific">Fistulina hepatica ATCC 64428</name>
    <dbReference type="NCBI Taxonomy" id="1128425"/>
    <lineage>
        <taxon>Eukaryota</taxon>
        <taxon>Fungi</taxon>
        <taxon>Dikarya</taxon>
        <taxon>Basidiomycota</taxon>
        <taxon>Agaricomycotina</taxon>
        <taxon>Agaricomycetes</taxon>
        <taxon>Agaricomycetidae</taxon>
        <taxon>Agaricales</taxon>
        <taxon>Fistulinaceae</taxon>
        <taxon>Fistulina</taxon>
    </lineage>
</organism>
<reference evidence="11 12" key="1">
    <citation type="journal article" date="2015" name="Fungal Genet. Biol.">
        <title>Evolution of novel wood decay mechanisms in Agaricales revealed by the genome sequences of Fistulina hepatica and Cylindrobasidium torrendii.</title>
        <authorList>
            <person name="Floudas D."/>
            <person name="Held B.W."/>
            <person name="Riley R."/>
            <person name="Nagy L.G."/>
            <person name="Koehler G."/>
            <person name="Ransdell A.S."/>
            <person name="Younus H."/>
            <person name="Chow J."/>
            <person name="Chiniquy J."/>
            <person name="Lipzen A."/>
            <person name="Tritt A."/>
            <person name="Sun H."/>
            <person name="Haridas S."/>
            <person name="LaButti K."/>
            <person name="Ohm R.A."/>
            <person name="Kues U."/>
            <person name="Blanchette R.A."/>
            <person name="Grigoriev I.V."/>
            <person name="Minto R.E."/>
            <person name="Hibbett D.S."/>
        </authorList>
    </citation>
    <scope>NUCLEOTIDE SEQUENCE [LARGE SCALE GENOMIC DNA]</scope>
    <source>
        <strain evidence="11 12">ATCC 64428</strain>
    </source>
</reference>
<comment type="similarity">
    <text evidence="2 7">Belongs to the NSE4 family.</text>
</comment>
<proteinExistence type="inferred from homology"/>
<evidence type="ECO:0000313" key="12">
    <source>
        <dbReference type="Proteomes" id="UP000054144"/>
    </source>
</evidence>
<sequence>MGAGNIVYDPDQNADEKREVRKGYRTLARHIEENQTNLNEITAEQLSNELALANKLFDRVKAPQEAALDSQFLLMASTMGAQKARAMKSGSGSFDIDDFVAKLITFMGGRQPSDNDENDEYEIEDGTAALDWDKIGRKALAKSRRVPTMTFMLGPLSIEQKQRTQVKRAKFEKNEEDRQKPQEIREEDIQRSANETSHNVALAGILENVEKVNLFRFIVNPKSFAQSVENLFYLSFLIRDGVVALETEKDGEPIIFACEPPSDHDRLDSKLQKRQMVMELDMATWKYAIEVFDITESIIPHRQPPKTKIGDKWYG</sequence>
<dbReference type="GO" id="GO:0005634">
    <property type="term" value="C:nucleus"/>
    <property type="evidence" value="ECO:0007669"/>
    <property type="project" value="UniProtKB-SubCell"/>
</dbReference>
<dbReference type="InterPro" id="IPR014854">
    <property type="entry name" value="Nse4_C"/>
</dbReference>
<dbReference type="Pfam" id="PF15412">
    <property type="entry name" value="Nse4-Nse3_bdg"/>
    <property type="match status" value="1"/>
</dbReference>
<evidence type="ECO:0000256" key="4">
    <source>
        <dbReference type="ARBA" id="ARBA00023172"/>
    </source>
</evidence>
<evidence type="ECO:0000256" key="8">
    <source>
        <dbReference type="SAM" id="MobiDB-lite"/>
    </source>
</evidence>
<evidence type="ECO:0000313" key="11">
    <source>
        <dbReference type="EMBL" id="KIY50141.1"/>
    </source>
</evidence>
<feature type="domain" description="Non-structural maintenance of chromosome element 4 C-terminal" evidence="9">
    <location>
        <begin position="211"/>
        <end position="299"/>
    </location>
</feature>
<comment type="subcellular location">
    <subcellularLocation>
        <location evidence="1 7">Nucleus</location>
    </subcellularLocation>
</comment>
<evidence type="ECO:0000256" key="1">
    <source>
        <dbReference type="ARBA" id="ARBA00004123"/>
    </source>
</evidence>
<keyword evidence="3 7" id="KW-0227">DNA damage</keyword>
<dbReference type="EMBL" id="KN881676">
    <property type="protein sequence ID" value="KIY50141.1"/>
    <property type="molecule type" value="Genomic_DNA"/>
</dbReference>
<dbReference type="AlphaFoldDB" id="A0A0D7AFP4"/>
<dbReference type="Proteomes" id="UP000054144">
    <property type="component" value="Unassembled WGS sequence"/>
</dbReference>
<dbReference type="PANTHER" id="PTHR16140">
    <property type="entry name" value="NON-STRUCTURAL MAINTENANCE OF CHROMOSOMES ELEMENT 4"/>
    <property type="match status" value="1"/>
</dbReference>
<evidence type="ECO:0000256" key="2">
    <source>
        <dbReference type="ARBA" id="ARBA00008997"/>
    </source>
</evidence>
<evidence type="ECO:0000259" key="9">
    <source>
        <dbReference type="Pfam" id="PF08743"/>
    </source>
</evidence>
<keyword evidence="6 7" id="KW-0539">Nucleus</keyword>